<dbReference type="AlphaFoldDB" id="W7UAF5"/>
<protein>
    <submittedName>
        <fullName evidence="2">Uncharacterized protein</fullName>
    </submittedName>
</protein>
<evidence type="ECO:0000313" key="3">
    <source>
        <dbReference type="Proteomes" id="UP000019335"/>
    </source>
</evidence>
<sequence>MMTFRRALNHIPSKSVRPLLFPPAGLYAMVPKGTSMAHQLWALASRVARGSTWRGSTVRQGHLIPSSLCGAAFSNPLRPRNSAMSSSSSSSSSSGGSPWSSSAPPASPPSPPSGEACDAASPRGGAAGAVNLSGPFFDVRVYSVEEAMEKLHLQRPAVPLGFVWAHEEKPDPSIDGPRSGRWG</sequence>
<keyword evidence="3" id="KW-1185">Reference proteome</keyword>
<accession>W7UAF5</accession>
<dbReference type="Proteomes" id="UP000019335">
    <property type="component" value="Chromosome 2"/>
</dbReference>
<proteinExistence type="predicted"/>
<comment type="caution">
    <text evidence="2">The sequence shown here is derived from an EMBL/GenBank/DDBJ whole genome shotgun (WGS) entry which is preliminary data.</text>
</comment>
<name>W7UAF5_9STRA</name>
<feature type="compositionally biased region" description="Low complexity" evidence="1">
    <location>
        <begin position="82"/>
        <end position="104"/>
    </location>
</feature>
<feature type="region of interest" description="Disordered" evidence="1">
    <location>
        <begin position="79"/>
        <end position="124"/>
    </location>
</feature>
<evidence type="ECO:0000256" key="1">
    <source>
        <dbReference type="SAM" id="MobiDB-lite"/>
    </source>
</evidence>
<reference evidence="2 3" key="1">
    <citation type="journal article" date="2014" name="Mol. Plant">
        <title>Chromosome Scale Genome Assembly and Transcriptome Profiling of Nannochloropsis gaditana in Nitrogen Depletion.</title>
        <authorList>
            <person name="Corteggiani Carpinelli E."/>
            <person name="Telatin A."/>
            <person name="Vitulo N."/>
            <person name="Forcato C."/>
            <person name="D'Angelo M."/>
            <person name="Schiavon R."/>
            <person name="Vezzi A."/>
            <person name="Giacometti G.M."/>
            <person name="Morosinotto T."/>
            <person name="Valle G."/>
        </authorList>
    </citation>
    <scope>NUCLEOTIDE SEQUENCE [LARGE SCALE GENOMIC DNA]</scope>
    <source>
        <strain evidence="2 3">B-31</strain>
    </source>
</reference>
<evidence type="ECO:0000313" key="2">
    <source>
        <dbReference type="EMBL" id="EWM29756.1"/>
    </source>
</evidence>
<gene>
    <name evidence="2" type="ORF">Naga_100022g29</name>
</gene>
<organism evidence="2 3">
    <name type="scientific">Nannochloropsis gaditana</name>
    <dbReference type="NCBI Taxonomy" id="72520"/>
    <lineage>
        <taxon>Eukaryota</taxon>
        <taxon>Sar</taxon>
        <taxon>Stramenopiles</taxon>
        <taxon>Ochrophyta</taxon>
        <taxon>Eustigmatophyceae</taxon>
        <taxon>Eustigmatales</taxon>
        <taxon>Monodopsidaceae</taxon>
        <taxon>Nannochloropsis</taxon>
    </lineage>
</organism>
<dbReference type="EMBL" id="AZIL01000117">
    <property type="protein sequence ID" value="EWM29756.1"/>
    <property type="molecule type" value="Genomic_DNA"/>
</dbReference>